<reference evidence="2 3" key="1">
    <citation type="submission" date="2024-01" db="EMBL/GenBank/DDBJ databases">
        <title>A draft genome for a cacao thread blight-causing isolate of Paramarasmius palmivorus.</title>
        <authorList>
            <person name="Baruah I.K."/>
            <person name="Bukari Y."/>
            <person name="Amoako-Attah I."/>
            <person name="Meinhardt L.W."/>
            <person name="Bailey B.A."/>
            <person name="Cohen S.P."/>
        </authorList>
    </citation>
    <scope>NUCLEOTIDE SEQUENCE [LARGE SCALE GENOMIC DNA]</scope>
    <source>
        <strain evidence="2 3">GH-12</strain>
    </source>
</reference>
<proteinExistence type="predicted"/>
<sequence>MDQISTWLSESCRCPLDWLEDVSYEVMIDLVMSIAVLLADGMSQEAMEDLCQFQIYVVNKLPRTSRSAFEETAEELQDIWEEEEEEIVGEDQEVVNTPNSTEAPCAFTLTPLYEQHLARCIEWNHSLHKALASPAEGDFLSLSFREVQEILVRTIRDMKKVSAKIYRTHEFLWSVKVRTVYSVNGVSQLGILRN</sequence>
<keyword evidence="3" id="KW-1185">Reference proteome</keyword>
<accession>A0AAW0CWV3</accession>
<feature type="coiled-coil region" evidence="1">
    <location>
        <begin position="66"/>
        <end position="93"/>
    </location>
</feature>
<dbReference type="AlphaFoldDB" id="A0AAW0CWV3"/>
<organism evidence="2 3">
    <name type="scientific">Paramarasmius palmivorus</name>
    <dbReference type="NCBI Taxonomy" id="297713"/>
    <lineage>
        <taxon>Eukaryota</taxon>
        <taxon>Fungi</taxon>
        <taxon>Dikarya</taxon>
        <taxon>Basidiomycota</taxon>
        <taxon>Agaricomycotina</taxon>
        <taxon>Agaricomycetes</taxon>
        <taxon>Agaricomycetidae</taxon>
        <taxon>Agaricales</taxon>
        <taxon>Marasmiineae</taxon>
        <taxon>Marasmiaceae</taxon>
        <taxon>Paramarasmius</taxon>
    </lineage>
</organism>
<comment type="caution">
    <text evidence="2">The sequence shown here is derived from an EMBL/GenBank/DDBJ whole genome shotgun (WGS) entry which is preliminary data.</text>
</comment>
<evidence type="ECO:0000313" key="2">
    <source>
        <dbReference type="EMBL" id="KAK7043578.1"/>
    </source>
</evidence>
<dbReference type="Proteomes" id="UP001383192">
    <property type="component" value="Unassembled WGS sequence"/>
</dbReference>
<dbReference type="EMBL" id="JAYKXP010000028">
    <property type="protein sequence ID" value="KAK7043578.1"/>
    <property type="molecule type" value="Genomic_DNA"/>
</dbReference>
<name>A0AAW0CWV3_9AGAR</name>
<evidence type="ECO:0000256" key="1">
    <source>
        <dbReference type="SAM" id="Coils"/>
    </source>
</evidence>
<protein>
    <submittedName>
        <fullName evidence="2">Uncharacterized protein</fullName>
    </submittedName>
</protein>
<gene>
    <name evidence="2" type="ORF">VNI00_008189</name>
</gene>
<evidence type="ECO:0000313" key="3">
    <source>
        <dbReference type="Proteomes" id="UP001383192"/>
    </source>
</evidence>
<keyword evidence="1" id="KW-0175">Coiled coil</keyword>